<reference evidence="1 2" key="1">
    <citation type="submission" date="2015-10" db="EMBL/GenBank/DDBJ databases">
        <authorList>
            <person name="Gilbert D.G."/>
        </authorList>
    </citation>
    <scope>NUCLEOTIDE SEQUENCE [LARGE SCALE GENOMIC DNA]</scope>
    <source>
        <strain evidence="1">COMA1</strain>
    </source>
</reference>
<proteinExistence type="predicted"/>
<dbReference type="Proteomes" id="UP000199032">
    <property type="component" value="Unassembled WGS sequence"/>
</dbReference>
<protein>
    <submittedName>
        <fullName evidence="1">Uncharacterized protein</fullName>
    </submittedName>
</protein>
<sequence>MNIFHVMLLAIAILQTACVGHRPYTEQERQTLAHTKTIWVDVRSDARTLPTGIAGIIEKVEQDVKAKLTQAGFTVVPDQSTADAVLQLAFDFSDRRRQDELSSSYESAYRHDAHSIHVGASLDHKVVGHLLWHGESILPPYDLNLSRSAIIRYIDSDVMQALFKSTTPAKH</sequence>
<gene>
    <name evidence="1" type="ORF">COMA1_10138</name>
</gene>
<name>A0A0S4L1K7_9BACT</name>
<dbReference type="AlphaFoldDB" id="A0A0S4L1K7"/>
<dbReference type="STRING" id="1742972.COMA1_10138"/>
<organism evidence="1 2">
    <name type="scientific">Candidatus Nitrospira nitrosa</name>
    <dbReference type="NCBI Taxonomy" id="1742972"/>
    <lineage>
        <taxon>Bacteria</taxon>
        <taxon>Pseudomonadati</taxon>
        <taxon>Nitrospirota</taxon>
        <taxon>Nitrospiria</taxon>
        <taxon>Nitrospirales</taxon>
        <taxon>Nitrospiraceae</taxon>
        <taxon>Nitrospira</taxon>
    </lineage>
</organism>
<dbReference type="RefSeq" id="WP_090742319.1">
    <property type="nucleotide sequence ID" value="NZ_CZQA01000001.1"/>
</dbReference>
<keyword evidence="2" id="KW-1185">Reference proteome</keyword>
<evidence type="ECO:0000313" key="1">
    <source>
        <dbReference type="EMBL" id="CUS31505.1"/>
    </source>
</evidence>
<evidence type="ECO:0000313" key="2">
    <source>
        <dbReference type="Proteomes" id="UP000199032"/>
    </source>
</evidence>
<accession>A0A0S4L1K7</accession>
<dbReference type="EMBL" id="CZQA01000001">
    <property type="protein sequence ID" value="CUS31505.1"/>
    <property type="molecule type" value="Genomic_DNA"/>
</dbReference>